<keyword evidence="5 10" id="KW-0132">Cell division</keyword>
<dbReference type="InterPro" id="IPR050790">
    <property type="entry name" value="ExbB/TolQ_transport"/>
</dbReference>
<evidence type="ECO:0000256" key="8">
    <source>
        <dbReference type="ARBA" id="ARBA00023136"/>
    </source>
</evidence>
<comment type="subunit">
    <text evidence="10">The Tol-Pal system is composed of five core proteins: the inner membrane proteins TolA, TolQ and TolR, the periplasmic protein TolB and the outer membrane protein Pal. They form a network linking the inner and outer membranes and the peptidoglycan layer.</text>
</comment>
<dbReference type="InterPro" id="IPR002898">
    <property type="entry name" value="MotA_ExbB_proton_chnl"/>
</dbReference>
<evidence type="ECO:0000256" key="3">
    <source>
        <dbReference type="ARBA" id="ARBA00022475"/>
    </source>
</evidence>
<name>A0A1Y6END7_9GAMM</name>
<dbReference type="Proteomes" id="UP000194450">
    <property type="component" value="Unassembled WGS sequence"/>
</dbReference>
<keyword evidence="4 10" id="KW-0997">Cell inner membrane</keyword>
<dbReference type="PANTHER" id="PTHR30625">
    <property type="entry name" value="PROTEIN TOLQ"/>
    <property type="match status" value="1"/>
</dbReference>
<evidence type="ECO:0000256" key="9">
    <source>
        <dbReference type="ARBA" id="ARBA00023306"/>
    </source>
</evidence>
<evidence type="ECO:0000256" key="4">
    <source>
        <dbReference type="ARBA" id="ARBA00022519"/>
    </source>
</evidence>
<feature type="transmembrane region" description="Helical" evidence="10">
    <location>
        <begin position="128"/>
        <end position="151"/>
    </location>
</feature>
<dbReference type="PANTHER" id="PTHR30625:SF3">
    <property type="entry name" value="TOL-PAL SYSTEM PROTEIN TOLQ"/>
    <property type="match status" value="1"/>
</dbReference>
<dbReference type="RefSeq" id="WP_086433909.1">
    <property type="nucleotide sequence ID" value="NZ_FXWH01000001.1"/>
</dbReference>
<comment type="subcellular location">
    <subcellularLocation>
        <location evidence="10">Cell inner membrane</location>
        <topology evidence="10">Multi-pass membrane protein</topology>
    </subcellularLocation>
    <subcellularLocation>
        <location evidence="1">Cell membrane</location>
        <topology evidence="1">Multi-pass membrane protein</topology>
    </subcellularLocation>
</comment>
<evidence type="ECO:0000259" key="11">
    <source>
        <dbReference type="Pfam" id="PF01618"/>
    </source>
</evidence>
<dbReference type="OrthoDB" id="9805133at2"/>
<dbReference type="GO" id="GO:0043213">
    <property type="term" value="P:bacteriocin transport"/>
    <property type="evidence" value="ECO:0007669"/>
    <property type="project" value="InterPro"/>
</dbReference>
<comment type="similarity">
    <text evidence="2 10">Belongs to the ExbB/TolQ family.</text>
</comment>
<dbReference type="GO" id="GO:0051301">
    <property type="term" value="P:cell division"/>
    <property type="evidence" value="ECO:0007669"/>
    <property type="project" value="UniProtKB-UniRule"/>
</dbReference>
<feature type="transmembrane region" description="Helical" evidence="10">
    <location>
        <begin position="171"/>
        <end position="193"/>
    </location>
</feature>
<dbReference type="HAMAP" id="MF_02202">
    <property type="entry name" value="TolQ"/>
    <property type="match status" value="1"/>
</dbReference>
<keyword evidence="7 10" id="KW-1133">Transmembrane helix</keyword>
<evidence type="ECO:0000256" key="10">
    <source>
        <dbReference type="HAMAP-Rule" id="MF_02202"/>
    </source>
</evidence>
<accession>A0A1Y6END7</accession>
<sequence length="240" mass="26771">MQADLSITALILEASIVVQLVMLLLLFFSVAGWAMIFQRRKAIETALQDAYKFEERFWSGVDLARLFQEISARAHNSRGMELLFYAGFKEFARLRNNKDIQRQHILDASYRAMRVAHSREMDKLESNLSLLATIGSISPYVGLFGTVWGIMNAFIGLGSVQQATLAMVAPGIAEALIATAMGLFAAIPAVIAYNRFTNRVEKVDNQYLNFMDEFLAILQRQALNVKAAETRNPAAQEGTV</sequence>
<evidence type="ECO:0000256" key="7">
    <source>
        <dbReference type="ARBA" id="ARBA00022989"/>
    </source>
</evidence>
<dbReference type="EMBL" id="FXWH01000001">
    <property type="protein sequence ID" value="SMQ62731.1"/>
    <property type="molecule type" value="Genomic_DNA"/>
</dbReference>
<comment type="function">
    <text evidence="10">Part of the Tol-Pal system, which plays a role in outer membrane invagination during cell division and is important for maintaining outer membrane integrity.</text>
</comment>
<keyword evidence="9 10" id="KW-0131">Cell cycle</keyword>
<evidence type="ECO:0000256" key="6">
    <source>
        <dbReference type="ARBA" id="ARBA00022692"/>
    </source>
</evidence>
<evidence type="ECO:0000256" key="2">
    <source>
        <dbReference type="ARBA" id="ARBA00010442"/>
    </source>
</evidence>
<proteinExistence type="inferred from homology"/>
<evidence type="ECO:0000313" key="13">
    <source>
        <dbReference type="Proteomes" id="UP000194450"/>
    </source>
</evidence>
<protein>
    <recommendedName>
        <fullName evidence="10">Tol-Pal system protein TolQ</fullName>
    </recommendedName>
</protein>
<dbReference type="GO" id="GO:0017038">
    <property type="term" value="P:protein import"/>
    <property type="evidence" value="ECO:0007669"/>
    <property type="project" value="TreeGrafter"/>
</dbReference>
<dbReference type="GO" id="GO:0005886">
    <property type="term" value="C:plasma membrane"/>
    <property type="evidence" value="ECO:0007669"/>
    <property type="project" value="UniProtKB-SubCell"/>
</dbReference>
<keyword evidence="8 10" id="KW-0472">Membrane</keyword>
<evidence type="ECO:0000313" key="12">
    <source>
        <dbReference type="EMBL" id="SMQ62731.1"/>
    </source>
</evidence>
<dbReference type="InterPro" id="IPR014163">
    <property type="entry name" value="Tol-Pal_TolQ"/>
</dbReference>
<gene>
    <name evidence="10" type="primary">tolQ</name>
    <name evidence="12" type="ORF">SAMN06297229_0750</name>
</gene>
<reference evidence="13" key="1">
    <citation type="submission" date="2017-04" db="EMBL/GenBank/DDBJ databases">
        <authorList>
            <person name="Varghese N."/>
            <person name="Submissions S."/>
        </authorList>
    </citation>
    <scope>NUCLEOTIDE SEQUENCE [LARGE SCALE GENOMIC DNA]</scope>
</reference>
<dbReference type="AlphaFoldDB" id="A0A1Y6END7"/>
<evidence type="ECO:0000256" key="5">
    <source>
        <dbReference type="ARBA" id="ARBA00022618"/>
    </source>
</evidence>
<organism evidence="12 13">
    <name type="scientific">Pseudidiomarina planktonica</name>
    <dbReference type="NCBI Taxonomy" id="1323738"/>
    <lineage>
        <taxon>Bacteria</taxon>
        <taxon>Pseudomonadati</taxon>
        <taxon>Pseudomonadota</taxon>
        <taxon>Gammaproteobacteria</taxon>
        <taxon>Alteromonadales</taxon>
        <taxon>Idiomarinaceae</taxon>
        <taxon>Pseudidiomarina</taxon>
    </lineage>
</organism>
<keyword evidence="13" id="KW-1185">Reference proteome</keyword>
<feature type="domain" description="MotA/TolQ/ExbB proton channel" evidence="11">
    <location>
        <begin position="82"/>
        <end position="206"/>
    </location>
</feature>
<evidence type="ECO:0000256" key="1">
    <source>
        <dbReference type="ARBA" id="ARBA00004651"/>
    </source>
</evidence>
<dbReference type="NCBIfam" id="TIGR02796">
    <property type="entry name" value="tolQ"/>
    <property type="match status" value="1"/>
</dbReference>
<dbReference type="Pfam" id="PF01618">
    <property type="entry name" value="MotA_ExbB"/>
    <property type="match status" value="1"/>
</dbReference>
<feature type="transmembrane region" description="Helical" evidence="10">
    <location>
        <begin position="16"/>
        <end position="37"/>
    </location>
</feature>
<keyword evidence="3 10" id="KW-1003">Cell membrane</keyword>
<keyword evidence="6 10" id="KW-0812">Transmembrane</keyword>